<feature type="signal peptide" evidence="1">
    <location>
        <begin position="1"/>
        <end position="25"/>
    </location>
</feature>
<accession>A0A383RXH6</accession>
<keyword evidence="3" id="KW-1185">Reference proteome</keyword>
<evidence type="ECO:0000313" key="2">
    <source>
        <dbReference type="EMBL" id="SYX91186.1"/>
    </source>
</evidence>
<gene>
    <name evidence="2" type="ORF">CCOS865_03455</name>
</gene>
<protein>
    <recommendedName>
        <fullName evidence="4">Carboxypeptidase regulatory-like domain-containing protein</fullName>
    </recommendedName>
</protein>
<dbReference type="Proteomes" id="UP000263595">
    <property type="component" value="Unassembled WGS sequence"/>
</dbReference>
<keyword evidence="1" id="KW-0732">Signal</keyword>
<name>A0A383RXH6_9PSED</name>
<feature type="chain" id="PRO_5016624224" description="Carboxypeptidase regulatory-like domain-containing protein" evidence="1">
    <location>
        <begin position="26"/>
        <end position="147"/>
    </location>
</feature>
<dbReference type="OrthoDB" id="8926484at2"/>
<dbReference type="EMBL" id="UNOZ01000027">
    <property type="protein sequence ID" value="SYX91186.1"/>
    <property type="molecule type" value="Genomic_DNA"/>
</dbReference>
<reference evidence="3" key="1">
    <citation type="submission" date="2018-08" db="EMBL/GenBank/DDBJ databases">
        <authorList>
            <person name="Blom J."/>
        </authorList>
    </citation>
    <scope>NUCLEOTIDE SEQUENCE [LARGE SCALE GENOMIC DNA]</scope>
    <source>
        <strain evidence="3">CCOS 865</strain>
    </source>
</reference>
<evidence type="ECO:0008006" key="4">
    <source>
        <dbReference type="Google" id="ProtNLM"/>
    </source>
</evidence>
<organism evidence="2 3">
    <name type="scientific">Pseudomonas reidholzensis</name>
    <dbReference type="NCBI Taxonomy" id="1785162"/>
    <lineage>
        <taxon>Bacteria</taxon>
        <taxon>Pseudomonadati</taxon>
        <taxon>Pseudomonadota</taxon>
        <taxon>Gammaproteobacteria</taxon>
        <taxon>Pseudomonadales</taxon>
        <taxon>Pseudomonadaceae</taxon>
        <taxon>Pseudomonas</taxon>
    </lineage>
</organism>
<dbReference type="RefSeq" id="WP_119143098.1">
    <property type="nucleotide sequence ID" value="NZ_CBCSFL010000023.1"/>
</dbReference>
<proteinExistence type="predicted"/>
<dbReference type="AlphaFoldDB" id="A0A383RXH6"/>
<evidence type="ECO:0000313" key="3">
    <source>
        <dbReference type="Proteomes" id="UP000263595"/>
    </source>
</evidence>
<evidence type="ECO:0000256" key="1">
    <source>
        <dbReference type="SAM" id="SignalP"/>
    </source>
</evidence>
<sequence length="147" mass="15715">MRNHHYSVCGTLLLALAMPWGLAAAADPVAAVDYQAVQLQPQEQNGIRYLQGGIGQDEALALRQTQGYNLHITLSTGPEGKFQSGASVAIQSAQGQPVITLEDVGPMIYVQLPPGHYRVTGQAEGQTVQQLVVVDGKGPAKVDLNWR</sequence>